<keyword evidence="4" id="KW-0560">Oxidoreductase</keyword>
<evidence type="ECO:0000256" key="5">
    <source>
        <dbReference type="ARBA" id="ARBA00023004"/>
    </source>
</evidence>
<evidence type="ECO:0000259" key="8">
    <source>
        <dbReference type="PROSITE" id="PS50181"/>
    </source>
</evidence>
<dbReference type="GO" id="GO:0000987">
    <property type="term" value="F:cis-regulatory region sequence-specific DNA binding"/>
    <property type="evidence" value="ECO:0007669"/>
    <property type="project" value="TreeGrafter"/>
</dbReference>
<dbReference type="AlphaFoldDB" id="A0A250XF21"/>
<name>A0A250XF21_9CHLO</name>
<reference evidence="10 11" key="1">
    <citation type="submission" date="2017-08" db="EMBL/GenBank/DDBJ databases">
        <title>Acidophilic green algal genome provides insights into adaptation to an acidic environment.</title>
        <authorList>
            <person name="Hirooka S."/>
            <person name="Hirose Y."/>
            <person name="Kanesaki Y."/>
            <person name="Higuchi S."/>
            <person name="Fujiwara T."/>
            <person name="Onuma R."/>
            <person name="Era A."/>
            <person name="Ohbayashi R."/>
            <person name="Uzuka A."/>
            <person name="Nozaki H."/>
            <person name="Yoshikawa H."/>
            <person name="Miyagishima S.Y."/>
        </authorList>
    </citation>
    <scope>NUCLEOTIDE SEQUENCE [LARGE SCALE GENOMIC DNA]</scope>
    <source>
        <strain evidence="10 11">NIES-2499</strain>
    </source>
</reference>
<dbReference type="PROSITE" id="PS50181">
    <property type="entry name" value="FBOX"/>
    <property type="match status" value="1"/>
</dbReference>
<dbReference type="SUPFAM" id="SSF51197">
    <property type="entry name" value="Clavaminate synthase-like"/>
    <property type="match status" value="1"/>
</dbReference>
<feature type="domain" description="F-box" evidence="8">
    <location>
        <begin position="29"/>
        <end position="75"/>
    </location>
</feature>
<dbReference type="PANTHER" id="PTHR12480">
    <property type="entry name" value="ARGININE DEMETHYLASE AND LYSYL-HYDROXYLASE JMJD"/>
    <property type="match status" value="1"/>
</dbReference>
<dbReference type="OrthoDB" id="424465at2759"/>
<evidence type="ECO:0000313" key="10">
    <source>
        <dbReference type="EMBL" id="GAX81380.1"/>
    </source>
</evidence>
<feature type="region of interest" description="Disordered" evidence="7">
    <location>
        <begin position="485"/>
        <end position="511"/>
    </location>
</feature>
<evidence type="ECO:0000256" key="6">
    <source>
        <dbReference type="ARBA" id="ARBA00023242"/>
    </source>
</evidence>
<dbReference type="InterPro" id="IPR041667">
    <property type="entry name" value="Cupin_8"/>
</dbReference>
<comment type="similarity">
    <text evidence="2">Belongs to the JARID1 histone demethylase family.</text>
</comment>
<evidence type="ECO:0000256" key="2">
    <source>
        <dbReference type="ARBA" id="ARBA00006801"/>
    </source>
</evidence>
<dbReference type="Gene3D" id="1.20.1280.50">
    <property type="match status" value="1"/>
</dbReference>
<dbReference type="GO" id="GO:0005634">
    <property type="term" value="C:nucleus"/>
    <property type="evidence" value="ECO:0007669"/>
    <property type="project" value="UniProtKB-SubCell"/>
</dbReference>
<gene>
    <name evidence="10" type="ORF">CEUSTIGMA_g8811.t1</name>
</gene>
<evidence type="ECO:0000313" key="11">
    <source>
        <dbReference type="Proteomes" id="UP000232323"/>
    </source>
</evidence>
<dbReference type="Pfam" id="PF00646">
    <property type="entry name" value="F-box"/>
    <property type="match status" value="1"/>
</dbReference>
<dbReference type="GO" id="GO:0016491">
    <property type="term" value="F:oxidoreductase activity"/>
    <property type="evidence" value="ECO:0007669"/>
    <property type="project" value="UniProtKB-KW"/>
</dbReference>
<dbReference type="FunFam" id="2.60.120.650:FF:000045">
    <property type="entry name" value="F-box protein At1g78280"/>
    <property type="match status" value="1"/>
</dbReference>
<dbReference type="STRING" id="1157962.A0A250XF21"/>
<dbReference type="InterPro" id="IPR050910">
    <property type="entry name" value="JMJD6_ArgDemeth/LysHydrox"/>
</dbReference>
<sequence>MSNLSHPRGIQPLGNSLVSQAPSVRDASLGNLSKLSDELLLEVLALCPHDSLLSLSASSKALYAFATHEDLWRALVLEEFEGHFSWASTWMGTYFLTKLGPRKICSGGNIARVGNAEARRASVKRKRPGLQDSSAIIHDTPHHVRPLQVQGVYSDLLYQPWLCATIQLSEEWLSTDNIDRRRGMTVSEFVNQYERPNRPVVITGAISKWPALKKWSLPYLSKVFQGKTIVAGNYEMPFDTYLKYWDSNHDEMPLYFFDKTFCIKAPQLQNDFSVPEYFSDDLFSVLGEEGRPDYRWMIMGPSRSGSSFHVDPNCTSAWNAVITGRKKWILYPPHVEPPGVHASPDRADVATPLSLVEWFMNFYEEAQVGKVKPIECVVSPGELIFVPRGWWHMAINLEPGIAITQNFVSRTNLPHVLSYLKPGRSDLVSGCALHDRASLHDRFVAALAERCPEVLKELEAKREARRSKAERDGNLSRLFKPCQRDEKVKLSHSPNSDTKQNQGEFSFGFQV</sequence>
<dbReference type="Gene3D" id="2.60.120.650">
    <property type="entry name" value="Cupin"/>
    <property type="match status" value="1"/>
</dbReference>
<keyword evidence="5" id="KW-0408">Iron</keyword>
<organism evidence="10 11">
    <name type="scientific">Chlamydomonas eustigma</name>
    <dbReference type="NCBI Taxonomy" id="1157962"/>
    <lineage>
        <taxon>Eukaryota</taxon>
        <taxon>Viridiplantae</taxon>
        <taxon>Chlorophyta</taxon>
        <taxon>core chlorophytes</taxon>
        <taxon>Chlorophyceae</taxon>
        <taxon>CS clade</taxon>
        <taxon>Chlamydomonadales</taxon>
        <taxon>Chlamydomonadaceae</taxon>
        <taxon>Chlamydomonas</taxon>
    </lineage>
</organism>
<evidence type="ECO:0000256" key="3">
    <source>
        <dbReference type="ARBA" id="ARBA00022723"/>
    </source>
</evidence>
<feature type="domain" description="JmjC" evidence="9">
    <location>
        <begin position="263"/>
        <end position="424"/>
    </location>
</feature>
<comment type="subcellular location">
    <subcellularLocation>
        <location evidence="1">Nucleus</location>
    </subcellularLocation>
</comment>
<evidence type="ECO:0008006" key="12">
    <source>
        <dbReference type="Google" id="ProtNLM"/>
    </source>
</evidence>
<dbReference type="GO" id="GO:0046872">
    <property type="term" value="F:metal ion binding"/>
    <property type="evidence" value="ECO:0007669"/>
    <property type="project" value="UniProtKB-KW"/>
</dbReference>
<comment type="caution">
    <text evidence="10">The sequence shown here is derived from an EMBL/GenBank/DDBJ whole genome shotgun (WGS) entry which is preliminary data.</text>
</comment>
<protein>
    <recommendedName>
        <fullName evidence="12">JmjC domain-containing protein</fullName>
    </recommendedName>
</protein>
<keyword evidence="3" id="KW-0479">Metal-binding</keyword>
<dbReference type="SUPFAM" id="SSF81383">
    <property type="entry name" value="F-box domain"/>
    <property type="match status" value="1"/>
</dbReference>
<evidence type="ECO:0000259" key="9">
    <source>
        <dbReference type="PROSITE" id="PS51184"/>
    </source>
</evidence>
<dbReference type="InterPro" id="IPR003347">
    <property type="entry name" value="JmjC_dom"/>
</dbReference>
<dbReference type="InterPro" id="IPR001810">
    <property type="entry name" value="F-box_dom"/>
</dbReference>
<dbReference type="Proteomes" id="UP000232323">
    <property type="component" value="Unassembled WGS sequence"/>
</dbReference>
<dbReference type="SMART" id="SM00558">
    <property type="entry name" value="JmjC"/>
    <property type="match status" value="1"/>
</dbReference>
<evidence type="ECO:0000256" key="1">
    <source>
        <dbReference type="ARBA" id="ARBA00004123"/>
    </source>
</evidence>
<evidence type="ECO:0000256" key="4">
    <source>
        <dbReference type="ARBA" id="ARBA00023002"/>
    </source>
</evidence>
<evidence type="ECO:0000256" key="7">
    <source>
        <dbReference type="SAM" id="MobiDB-lite"/>
    </source>
</evidence>
<dbReference type="Pfam" id="PF13621">
    <property type="entry name" value="Cupin_8"/>
    <property type="match status" value="1"/>
</dbReference>
<accession>A0A250XF21</accession>
<dbReference type="PROSITE" id="PS51184">
    <property type="entry name" value="JMJC"/>
    <property type="match status" value="1"/>
</dbReference>
<dbReference type="EMBL" id="BEGY01000064">
    <property type="protein sequence ID" value="GAX81380.1"/>
    <property type="molecule type" value="Genomic_DNA"/>
</dbReference>
<keyword evidence="11" id="KW-1185">Reference proteome</keyword>
<dbReference type="InterPro" id="IPR036047">
    <property type="entry name" value="F-box-like_dom_sf"/>
</dbReference>
<feature type="compositionally biased region" description="Polar residues" evidence="7">
    <location>
        <begin position="492"/>
        <end position="504"/>
    </location>
</feature>
<dbReference type="PANTHER" id="PTHR12480:SF21">
    <property type="entry name" value="JMJC DOMAIN-CONTAINING PROTEIN 8"/>
    <property type="match status" value="1"/>
</dbReference>
<proteinExistence type="inferred from homology"/>
<keyword evidence="6" id="KW-0539">Nucleus</keyword>